<accession>A0A8X6I3R6</accession>
<keyword evidence="1" id="KW-0472">Membrane</keyword>
<dbReference type="AlphaFoldDB" id="A0A8X6I3R6"/>
<feature type="transmembrane region" description="Helical" evidence="1">
    <location>
        <begin position="40"/>
        <end position="62"/>
    </location>
</feature>
<keyword evidence="1" id="KW-0812">Transmembrane</keyword>
<proteinExistence type="predicted"/>
<sequence length="98" mass="11227">MFIPSPLTSPLHTKAVPPNPANFQDLVGHSHYSPSYSPEIIEQTILTIPRITGLLATVLLWLKAMKYLKYLCVRETNRFLSRAEIEALELELEILYFL</sequence>
<dbReference type="EMBL" id="BMAO01013196">
    <property type="protein sequence ID" value="GFQ86987.1"/>
    <property type="molecule type" value="Genomic_DNA"/>
</dbReference>
<evidence type="ECO:0000313" key="3">
    <source>
        <dbReference type="Proteomes" id="UP000887116"/>
    </source>
</evidence>
<protein>
    <submittedName>
        <fullName evidence="2">Uncharacterized protein</fullName>
    </submittedName>
</protein>
<name>A0A8X6I3R6_TRICU</name>
<evidence type="ECO:0000256" key="1">
    <source>
        <dbReference type="SAM" id="Phobius"/>
    </source>
</evidence>
<reference evidence="2" key="1">
    <citation type="submission" date="2020-07" db="EMBL/GenBank/DDBJ databases">
        <title>Multicomponent nature underlies the extraordinary mechanical properties of spider dragline silk.</title>
        <authorList>
            <person name="Kono N."/>
            <person name="Nakamura H."/>
            <person name="Mori M."/>
            <person name="Yoshida Y."/>
            <person name="Ohtoshi R."/>
            <person name="Malay A.D."/>
            <person name="Moran D.A.P."/>
            <person name="Tomita M."/>
            <person name="Numata K."/>
            <person name="Arakawa K."/>
        </authorList>
    </citation>
    <scope>NUCLEOTIDE SEQUENCE</scope>
</reference>
<comment type="caution">
    <text evidence="2">The sequence shown here is derived from an EMBL/GenBank/DDBJ whole genome shotgun (WGS) entry which is preliminary data.</text>
</comment>
<evidence type="ECO:0000313" key="2">
    <source>
        <dbReference type="EMBL" id="GFQ86987.1"/>
    </source>
</evidence>
<keyword evidence="1" id="KW-1133">Transmembrane helix</keyword>
<dbReference type="Proteomes" id="UP000887116">
    <property type="component" value="Unassembled WGS sequence"/>
</dbReference>
<organism evidence="2 3">
    <name type="scientific">Trichonephila clavata</name>
    <name type="common">Joro spider</name>
    <name type="synonym">Nephila clavata</name>
    <dbReference type="NCBI Taxonomy" id="2740835"/>
    <lineage>
        <taxon>Eukaryota</taxon>
        <taxon>Metazoa</taxon>
        <taxon>Ecdysozoa</taxon>
        <taxon>Arthropoda</taxon>
        <taxon>Chelicerata</taxon>
        <taxon>Arachnida</taxon>
        <taxon>Araneae</taxon>
        <taxon>Araneomorphae</taxon>
        <taxon>Entelegynae</taxon>
        <taxon>Araneoidea</taxon>
        <taxon>Nephilidae</taxon>
        <taxon>Trichonephila</taxon>
    </lineage>
</organism>
<gene>
    <name evidence="2" type="ORF">TNCT_465491</name>
</gene>
<keyword evidence="3" id="KW-1185">Reference proteome</keyword>